<evidence type="ECO:0000313" key="1">
    <source>
        <dbReference type="EMBL" id="QCX39830.1"/>
    </source>
</evidence>
<accession>A0A5B7TU25</accession>
<reference evidence="1 2" key="1">
    <citation type="submission" date="2019-05" db="EMBL/GenBank/DDBJ databases">
        <title>Algicella ahnfeltiae gen. nov., sp. nov., a novel marine bacterium of the family Flavobacteriaceae isolated from a red alga.</title>
        <authorList>
            <person name="Nedashkovskaya O.I."/>
            <person name="Kukhlevskiy A.D."/>
            <person name="Kim S.-G."/>
            <person name="Zhukova N.V."/>
            <person name="Mikhailov V.V."/>
        </authorList>
    </citation>
    <scope>NUCLEOTIDE SEQUENCE [LARGE SCALE GENOMIC DNA]</scope>
    <source>
        <strain evidence="1 2">10Alg115</strain>
    </source>
</reference>
<keyword evidence="2" id="KW-1185">Reference proteome</keyword>
<dbReference type="RefSeq" id="WP_138950697.1">
    <property type="nucleotide sequence ID" value="NZ_CP040749.1"/>
</dbReference>
<evidence type="ECO:0000313" key="2">
    <source>
        <dbReference type="Proteomes" id="UP000306229"/>
    </source>
</evidence>
<dbReference type="Proteomes" id="UP000306229">
    <property type="component" value="Chromosome"/>
</dbReference>
<gene>
    <name evidence="1" type="ORF">FF125_15795</name>
</gene>
<protein>
    <submittedName>
        <fullName evidence="1">Uncharacterized protein</fullName>
    </submittedName>
</protein>
<organism evidence="1 2">
    <name type="scientific">Aureibaculum algae</name>
    <dbReference type="NCBI Taxonomy" id="2584122"/>
    <lineage>
        <taxon>Bacteria</taxon>
        <taxon>Pseudomonadati</taxon>
        <taxon>Bacteroidota</taxon>
        <taxon>Flavobacteriia</taxon>
        <taxon>Flavobacteriales</taxon>
        <taxon>Flavobacteriaceae</taxon>
        <taxon>Aureibaculum</taxon>
    </lineage>
</organism>
<sequence length="325" mass="37811">MKQVGYKTLSGSYLLGKVNLKRDLLYFDEIYIDQKDIDEAIRILNSPRRIYNTKIITDPALTDNPQIRKEIDFRLSNLEFLNQKGLIKIINSDDVLRKLIISDNFDKKTIENISNAILMQTFSTSMRETLMEKLPANIDTEGSLKNIILSDILSILNIAAPTPILKNFNTSINNNFTKDYPLLEFVLNKFPIINDNISFEQLIDYRNDSNSQRKFLALRNWMIDISKGHYTFKEIEEKYQYLYADYEAHLKWHKIRTRKGNLKIITITTAEIAGDLVSFKWGKVAETFFNIIDNNSKLPELELNAPGKEIGYVYDINQKFKNKNS</sequence>
<dbReference type="EMBL" id="CP040749">
    <property type="protein sequence ID" value="QCX39830.1"/>
    <property type="molecule type" value="Genomic_DNA"/>
</dbReference>
<dbReference type="KEGG" id="fbe:FF125_15795"/>
<dbReference type="OrthoDB" id="1494975at2"/>
<proteinExistence type="predicted"/>
<dbReference type="AlphaFoldDB" id="A0A5B7TU25"/>
<name>A0A5B7TU25_9FLAO</name>